<evidence type="ECO:0000313" key="5">
    <source>
        <dbReference type="Proteomes" id="UP000559010"/>
    </source>
</evidence>
<dbReference type="InterPro" id="IPR050097">
    <property type="entry name" value="Ferredoxin-NADP_redctase_2"/>
</dbReference>
<dbReference type="Pfam" id="PF07992">
    <property type="entry name" value="Pyr_redox_2"/>
    <property type="match status" value="1"/>
</dbReference>
<reference evidence="4 5" key="1">
    <citation type="submission" date="2020-04" db="EMBL/GenBank/DDBJ databases">
        <title>Flammeovirgaceae bacterium KN852 isolated from deep sea.</title>
        <authorList>
            <person name="Zhang D.-C."/>
        </authorList>
    </citation>
    <scope>NUCLEOTIDE SEQUENCE [LARGE SCALE GENOMIC DNA]</scope>
    <source>
        <strain evidence="4 5">KN852</strain>
    </source>
</reference>
<dbReference type="RefSeq" id="WP_169678563.1">
    <property type="nucleotide sequence ID" value="NZ_JABBNU010000003.1"/>
</dbReference>
<dbReference type="PANTHER" id="PTHR48105">
    <property type="entry name" value="THIOREDOXIN REDUCTASE 1-RELATED-RELATED"/>
    <property type="match status" value="1"/>
</dbReference>
<dbReference type="PRINTS" id="PR00469">
    <property type="entry name" value="PNDRDTASEII"/>
</dbReference>
<gene>
    <name evidence="4" type="ORF">HH304_04945</name>
</gene>
<dbReference type="InterPro" id="IPR023753">
    <property type="entry name" value="FAD/NAD-binding_dom"/>
</dbReference>
<organism evidence="4 5">
    <name type="scientific">Marinigracilibium pacificum</name>
    <dbReference type="NCBI Taxonomy" id="2729599"/>
    <lineage>
        <taxon>Bacteria</taxon>
        <taxon>Pseudomonadati</taxon>
        <taxon>Bacteroidota</taxon>
        <taxon>Cytophagia</taxon>
        <taxon>Cytophagales</taxon>
        <taxon>Flammeovirgaceae</taxon>
        <taxon>Marinigracilibium</taxon>
    </lineage>
</organism>
<feature type="domain" description="FAD/NAD(P)-binding" evidence="3">
    <location>
        <begin position="3"/>
        <end position="288"/>
    </location>
</feature>
<dbReference type="PRINTS" id="PR00368">
    <property type="entry name" value="FADPNR"/>
</dbReference>
<dbReference type="Gene3D" id="3.50.50.60">
    <property type="entry name" value="FAD/NAD(P)-binding domain"/>
    <property type="match status" value="2"/>
</dbReference>
<comment type="caution">
    <text evidence="4">The sequence shown here is derived from an EMBL/GenBank/DDBJ whole genome shotgun (WGS) entry which is preliminary data.</text>
</comment>
<evidence type="ECO:0000313" key="4">
    <source>
        <dbReference type="EMBL" id="NMM47737.1"/>
    </source>
</evidence>
<keyword evidence="2" id="KW-0560">Oxidoreductase</keyword>
<dbReference type="SUPFAM" id="SSF51905">
    <property type="entry name" value="FAD/NAD(P)-binding domain"/>
    <property type="match status" value="2"/>
</dbReference>
<protein>
    <submittedName>
        <fullName evidence="4">NAD(P)/FAD-dependent oxidoreductase</fullName>
    </submittedName>
</protein>
<dbReference type="InterPro" id="IPR036188">
    <property type="entry name" value="FAD/NAD-bd_sf"/>
</dbReference>
<keyword evidence="5" id="KW-1185">Reference proteome</keyword>
<name>A0A848ITR8_9BACT</name>
<dbReference type="EMBL" id="JABBNU010000003">
    <property type="protein sequence ID" value="NMM47737.1"/>
    <property type="molecule type" value="Genomic_DNA"/>
</dbReference>
<proteinExistence type="predicted"/>
<dbReference type="AlphaFoldDB" id="A0A848ITR8"/>
<accession>A0A848ITR8</accession>
<evidence type="ECO:0000259" key="3">
    <source>
        <dbReference type="Pfam" id="PF07992"/>
    </source>
</evidence>
<dbReference type="Proteomes" id="UP000559010">
    <property type="component" value="Unassembled WGS sequence"/>
</dbReference>
<evidence type="ECO:0000256" key="1">
    <source>
        <dbReference type="ARBA" id="ARBA00022630"/>
    </source>
</evidence>
<evidence type="ECO:0000256" key="2">
    <source>
        <dbReference type="ARBA" id="ARBA00023002"/>
    </source>
</evidence>
<keyword evidence="1" id="KW-0285">Flavoprotein</keyword>
<dbReference type="GO" id="GO:0016491">
    <property type="term" value="F:oxidoreductase activity"/>
    <property type="evidence" value="ECO:0007669"/>
    <property type="project" value="UniProtKB-KW"/>
</dbReference>
<sequence length="305" mass="33791">MNYEVIIIGGGPAGMSAALVLGRSRIKSLVLNAENPRNSITTHSHGFLTQDGIHPSEIFKTAKEQLSKYTDVTYKNEKAIEVTKTDDYFEVRSEENSYSSNRVIIATGYRDNIKEVGIKGLEDVYGKSVYPCPFCDGFEMADKQLAVFGDAMMGPMFSKVIAHWSNDVIVFTNGEKVTDQELLKSLQTNNIRLIDKKIKQLKSIDGILSGIELEDDTIIKRQGGFIADTMAVENTNFARNLNVPIENGHFGMESYKVDENKETEIKGLYIIGDARSGWTGVAGAVNEGSVVGKAITHQIIEEHWK</sequence>